<protein>
    <submittedName>
        <fullName evidence="2">Uncharacterized protein</fullName>
    </submittedName>
</protein>
<sequence>MPPFVSYPRKTAPPPPIPSLDAASAPLFLATTPSYLSPSFVAWPRWSPTPAAPLFLAAPPTLRELPVVRPHASRRRRFLRRRPPGTVARAVKRRCGAWRCPRHRRWCKDTAGAEHHRDDSADIQIGMPFR</sequence>
<feature type="region of interest" description="Disordered" evidence="1">
    <location>
        <begin position="111"/>
        <end position="130"/>
    </location>
</feature>
<dbReference type="EMBL" id="CM029046">
    <property type="protein sequence ID" value="KAG2593143.1"/>
    <property type="molecule type" value="Genomic_DNA"/>
</dbReference>
<name>A0A8T0S8P5_PANVG</name>
<gene>
    <name evidence="2" type="ORF">PVAP13_5NG109734</name>
</gene>
<evidence type="ECO:0000313" key="3">
    <source>
        <dbReference type="Proteomes" id="UP000823388"/>
    </source>
</evidence>
<dbReference type="Proteomes" id="UP000823388">
    <property type="component" value="Chromosome 5N"/>
</dbReference>
<keyword evidence="3" id="KW-1185">Reference proteome</keyword>
<comment type="caution">
    <text evidence="2">The sequence shown here is derived from an EMBL/GenBank/DDBJ whole genome shotgun (WGS) entry which is preliminary data.</text>
</comment>
<dbReference type="AlphaFoldDB" id="A0A8T0S8P5"/>
<evidence type="ECO:0000313" key="2">
    <source>
        <dbReference type="EMBL" id="KAG2593143.1"/>
    </source>
</evidence>
<evidence type="ECO:0000256" key="1">
    <source>
        <dbReference type="SAM" id="MobiDB-lite"/>
    </source>
</evidence>
<organism evidence="2 3">
    <name type="scientific">Panicum virgatum</name>
    <name type="common">Blackwell switchgrass</name>
    <dbReference type="NCBI Taxonomy" id="38727"/>
    <lineage>
        <taxon>Eukaryota</taxon>
        <taxon>Viridiplantae</taxon>
        <taxon>Streptophyta</taxon>
        <taxon>Embryophyta</taxon>
        <taxon>Tracheophyta</taxon>
        <taxon>Spermatophyta</taxon>
        <taxon>Magnoliopsida</taxon>
        <taxon>Liliopsida</taxon>
        <taxon>Poales</taxon>
        <taxon>Poaceae</taxon>
        <taxon>PACMAD clade</taxon>
        <taxon>Panicoideae</taxon>
        <taxon>Panicodae</taxon>
        <taxon>Paniceae</taxon>
        <taxon>Panicinae</taxon>
        <taxon>Panicum</taxon>
        <taxon>Panicum sect. Hiantes</taxon>
    </lineage>
</organism>
<accession>A0A8T0S8P5</accession>
<feature type="compositionally biased region" description="Basic and acidic residues" evidence="1">
    <location>
        <begin position="111"/>
        <end position="120"/>
    </location>
</feature>
<proteinExistence type="predicted"/>
<reference evidence="2" key="1">
    <citation type="submission" date="2020-05" db="EMBL/GenBank/DDBJ databases">
        <title>WGS assembly of Panicum virgatum.</title>
        <authorList>
            <person name="Lovell J.T."/>
            <person name="Jenkins J."/>
            <person name="Shu S."/>
            <person name="Juenger T.E."/>
            <person name="Schmutz J."/>
        </authorList>
    </citation>
    <scope>NUCLEOTIDE SEQUENCE</scope>
    <source>
        <strain evidence="2">AP13</strain>
    </source>
</reference>